<evidence type="ECO:0000313" key="1">
    <source>
        <dbReference type="EMBL" id="KKN01304.1"/>
    </source>
</evidence>
<comment type="caution">
    <text evidence="1">The sequence shown here is derived from an EMBL/GenBank/DDBJ whole genome shotgun (WGS) entry which is preliminary data.</text>
</comment>
<proteinExistence type="predicted"/>
<protein>
    <submittedName>
        <fullName evidence="1">Uncharacterized protein</fullName>
    </submittedName>
</protein>
<accession>A0A0F9M6G3</accession>
<sequence length="80" mass="9354">MTNLQWAILVVVDMQPFPCSVNGAIVDRDYQFTQDERKSALRLEKKKWLKRTNTNGNYFKLMAAGKKALSKENEPFKVRF</sequence>
<reference evidence="1" key="1">
    <citation type="journal article" date="2015" name="Nature">
        <title>Complex archaea that bridge the gap between prokaryotes and eukaryotes.</title>
        <authorList>
            <person name="Spang A."/>
            <person name="Saw J.H."/>
            <person name="Jorgensen S.L."/>
            <person name="Zaremba-Niedzwiedzka K."/>
            <person name="Martijn J."/>
            <person name="Lind A.E."/>
            <person name="van Eijk R."/>
            <person name="Schleper C."/>
            <person name="Guy L."/>
            <person name="Ettema T.J."/>
        </authorList>
    </citation>
    <scope>NUCLEOTIDE SEQUENCE</scope>
</reference>
<dbReference type="AlphaFoldDB" id="A0A0F9M6G3"/>
<gene>
    <name evidence="1" type="ORF">LCGC14_1128950</name>
</gene>
<dbReference type="EMBL" id="LAZR01005276">
    <property type="protein sequence ID" value="KKN01304.1"/>
    <property type="molecule type" value="Genomic_DNA"/>
</dbReference>
<organism evidence="1">
    <name type="scientific">marine sediment metagenome</name>
    <dbReference type="NCBI Taxonomy" id="412755"/>
    <lineage>
        <taxon>unclassified sequences</taxon>
        <taxon>metagenomes</taxon>
        <taxon>ecological metagenomes</taxon>
    </lineage>
</organism>
<name>A0A0F9M6G3_9ZZZZ</name>